<keyword evidence="6" id="KW-1185">Reference proteome</keyword>
<proteinExistence type="predicted"/>
<dbReference type="EMBL" id="CP053452">
    <property type="protein sequence ID" value="QJW99470.1"/>
    <property type="molecule type" value="Genomic_DNA"/>
</dbReference>
<dbReference type="KEGG" id="ftj:FTUN_7082"/>
<dbReference type="Proteomes" id="UP000503447">
    <property type="component" value="Chromosome"/>
</dbReference>
<dbReference type="PRINTS" id="PR00455">
    <property type="entry name" value="HTHTETR"/>
</dbReference>
<evidence type="ECO:0000256" key="1">
    <source>
        <dbReference type="ARBA" id="ARBA00023125"/>
    </source>
</evidence>
<organism evidence="5 6">
    <name type="scientific">Frigoriglobus tundricola</name>
    <dbReference type="NCBI Taxonomy" id="2774151"/>
    <lineage>
        <taxon>Bacteria</taxon>
        <taxon>Pseudomonadati</taxon>
        <taxon>Planctomycetota</taxon>
        <taxon>Planctomycetia</taxon>
        <taxon>Gemmatales</taxon>
        <taxon>Gemmataceae</taxon>
        <taxon>Frigoriglobus</taxon>
    </lineage>
</organism>
<reference evidence="6" key="1">
    <citation type="submission" date="2020-05" db="EMBL/GenBank/DDBJ databases">
        <title>Frigoriglobus tundricola gen. nov., sp. nov., a psychrotolerant cellulolytic planctomycete of the family Gemmataceae with two divergent copies of 16S rRNA gene.</title>
        <authorList>
            <person name="Kulichevskaya I.S."/>
            <person name="Ivanova A.A."/>
            <person name="Naumoff D.G."/>
            <person name="Beletsky A.V."/>
            <person name="Rijpstra W.I.C."/>
            <person name="Sinninghe Damste J.S."/>
            <person name="Mardanov A.V."/>
            <person name="Ravin N.V."/>
            <person name="Dedysh S.N."/>
        </authorList>
    </citation>
    <scope>NUCLEOTIDE SEQUENCE [LARGE SCALE GENOMIC DNA]</scope>
    <source>
        <strain evidence="6">PL17</strain>
    </source>
</reference>
<dbReference type="PANTHER" id="PTHR30055">
    <property type="entry name" value="HTH-TYPE TRANSCRIPTIONAL REGULATOR RUTR"/>
    <property type="match status" value="1"/>
</dbReference>
<dbReference type="PROSITE" id="PS01081">
    <property type="entry name" value="HTH_TETR_1"/>
    <property type="match status" value="1"/>
</dbReference>
<gene>
    <name evidence="5" type="ORF">FTUN_7082</name>
</gene>
<dbReference type="InterPro" id="IPR001647">
    <property type="entry name" value="HTH_TetR"/>
</dbReference>
<dbReference type="SUPFAM" id="SSF46689">
    <property type="entry name" value="Homeodomain-like"/>
    <property type="match status" value="1"/>
</dbReference>
<evidence type="ECO:0000313" key="6">
    <source>
        <dbReference type="Proteomes" id="UP000503447"/>
    </source>
</evidence>
<name>A0A6M5Z1E8_9BACT</name>
<sequence>MSSNKSRPNRQRSALEPQRRRGKDRVAALMEAAAGVIAERGFESATMAEIAARAGAQIGSLYRFFPNKEALADALIYRYGEIVREAFEKIEARASALSVHDLADALLNVLFELHGESQTMVALLEARSEWSVKRNEFRRAAVQYIARILTLRAPHLRPDTVEDVAVVLLHTMKTLKALTIQQGVAINTGAPAELREMTRLYLASKFGEK</sequence>
<dbReference type="InterPro" id="IPR023772">
    <property type="entry name" value="DNA-bd_HTH_TetR-type_CS"/>
</dbReference>
<keyword evidence="1 2" id="KW-0238">DNA-binding</keyword>
<dbReference type="PROSITE" id="PS50977">
    <property type="entry name" value="HTH_TETR_2"/>
    <property type="match status" value="1"/>
</dbReference>
<dbReference type="Gene3D" id="1.10.357.10">
    <property type="entry name" value="Tetracycline Repressor, domain 2"/>
    <property type="match status" value="1"/>
</dbReference>
<dbReference type="PANTHER" id="PTHR30055:SF226">
    <property type="entry name" value="HTH-TYPE TRANSCRIPTIONAL REGULATOR PKSA"/>
    <property type="match status" value="1"/>
</dbReference>
<feature type="region of interest" description="Disordered" evidence="3">
    <location>
        <begin position="1"/>
        <end position="23"/>
    </location>
</feature>
<dbReference type="Pfam" id="PF00440">
    <property type="entry name" value="TetR_N"/>
    <property type="match status" value="1"/>
</dbReference>
<feature type="domain" description="HTH tetR-type" evidence="4">
    <location>
        <begin position="23"/>
        <end position="83"/>
    </location>
</feature>
<feature type="DNA-binding region" description="H-T-H motif" evidence="2">
    <location>
        <begin position="46"/>
        <end position="65"/>
    </location>
</feature>
<dbReference type="GO" id="GO:0003700">
    <property type="term" value="F:DNA-binding transcription factor activity"/>
    <property type="evidence" value="ECO:0007669"/>
    <property type="project" value="TreeGrafter"/>
</dbReference>
<protein>
    <submittedName>
        <fullName evidence="5">Transcriptional regulator, AcrR family</fullName>
    </submittedName>
</protein>
<dbReference type="InterPro" id="IPR009057">
    <property type="entry name" value="Homeodomain-like_sf"/>
</dbReference>
<evidence type="ECO:0000256" key="3">
    <source>
        <dbReference type="SAM" id="MobiDB-lite"/>
    </source>
</evidence>
<accession>A0A6M5Z1E8</accession>
<evidence type="ECO:0000259" key="4">
    <source>
        <dbReference type="PROSITE" id="PS50977"/>
    </source>
</evidence>
<evidence type="ECO:0000256" key="2">
    <source>
        <dbReference type="PROSITE-ProRule" id="PRU00335"/>
    </source>
</evidence>
<dbReference type="InterPro" id="IPR050109">
    <property type="entry name" value="HTH-type_TetR-like_transc_reg"/>
</dbReference>
<dbReference type="AlphaFoldDB" id="A0A6M5Z1E8"/>
<evidence type="ECO:0000313" key="5">
    <source>
        <dbReference type="EMBL" id="QJW99470.1"/>
    </source>
</evidence>
<dbReference type="GO" id="GO:0000976">
    <property type="term" value="F:transcription cis-regulatory region binding"/>
    <property type="evidence" value="ECO:0007669"/>
    <property type="project" value="TreeGrafter"/>
</dbReference>